<sequence>MKDQAIAVVKLYLLNESQASVIDTTSGIITDSGKTLSGKLGDKYNTLAKEAADNIKNR</sequence>
<dbReference type="Gene3D" id="1.10.490.30">
    <property type="entry name" value="Colicin"/>
    <property type="match status" value="1"/>
</dbReference>
<protein>
    <submittedName>
        <fullName evidence="1">Colicin-like pore-forming protein</fullName>
    </submittedName>
</protein>
<organism evidence="1">
    <name type="scientific">Klebsiella phage Kpn74</name>
    <dbReference type="NCBI Taxonomy" id="3044026"/>
    <lineage>
        <taxon>Viruses</taxon>
        <taxon>Duplodnaviria</taxon>
        <taxon>Heunggongvirae</taxon>
        <taxon>Uroviricota</taxon>
        <taxon>Caudoviricetes</taxon>
    </lineage>
</organism>
<dbReference type="EMBL" id="OQ790078">
    <property type="protein sequence ID" value="WJE88318.1"/>
    <property type="molecule type" value="Genomic_DNA"/>
</dbReference>
<evidence type="ECO:0000313" key="1">
    <source>
        <dbReference type="EMBL" id="WJE88318.1"/>
    </source>
</evidence>
<name>A0AAT9V5L0_9CAUD</name>
<proteinExistence type="predicted"/>
<reference evidence="1" key="1">
    <citation type="journal article" date="2024" name="Can. J. Microbiol.">
        <title>Biological and genomic characteristics of three novel bacteriophages and a phage-plasmid of Klebsiella pneumoniae.</title>
        <authorList>
            <person name="Uskudar-Guclu A."/>
            <person name="Unlu S."/>
            <person name="Salih-Dogan H."/>
            <person name="Yalcin S."/>
            <person name="Basustaoglu A."/>
        </authorList>
    </citation>
    <scope>NUCLEOTIDE SEQUENCE</scope>
</reference>
<dbReference type="SUPFAM" id="SSF56837">
    <property type="entry name" value="Colicin"/>
    <property type="match status" value="1"/>
</dbReference>
<dbReference type="InterPro" id="IPR038283">
    <property type="entry name" value="Channel_colicin_C_sf"/>
</dbReference>
<accession>A0AAT9V5L0</accession>